<comment type="caution">
    <text evidence="2">The sequence shown here is derived from an EMBL/GenBank/DDBJ whole genome shotgun (WGS) entry which is preliminary data.</text>
</comment>
<evidence type="ECO:0008006" key="4">
    <source>
        <dbReference type="Google" id="ProtNLM"/>
    </source>
</evidence>
<organism evidence="2 3">
    <name type="scientific">Bowmanella denitrificans</name>
    <dbReference type="NCBI Taxonomy" id="366582"/>
    <lineage>
        <taxon>Bacteria</taxon>
        <taxon>Pseudomonadati</taxon>
        <taxon>Pseudomonadota</taxon>
        <taxon>Gammaproteobacteria</taxon>
        <taxon>Alteromonadales</taxon>
        <taxon>Alteromonadaceae</taxon>
        <taxon>Bowmanella</taxon>
    </lineage>
</organism>
<evidence type="ECO:0000256" key="1">
    <source>
        <dbReference type="SAM" id="SignalP"/>
    </source>
</evidence>
<protein>
    <recommendedName>
        <fullName evidence="4">PBP domain-containing protein</fullName>
    </recommendedName>
</protein>
<proteinExistence type="predicted"/>
<name>A0ABN0WP31_9ALTE</name>
<dbReference type="RefSeq" id="WP_343841308.1">
    <property type="nucleotide sequence ID" value="NZ_BAAAEI010000003.1"/>
</dbReference>
<reference evidence="2 3" key="1">
    <citation type="journal article" date="2019" name="Int. J. Syst. Evol. Microbiol.">
        <title>The Global Catalogue of Microorganisms (GCM) 10K type strain sequencing project: providing services to taxonomists for standard genome sequencing and annotation.</title>
        <authorList>
            <consortium name="The Broad Institute Genomics Platform"/>
            <consortium name="The Broad Institute Genome Sequencing Center for Infectious Disease"/>
            <person name="Wu L."/>
            <person name="Ma J."/>
        </authorList>
    </citation>
    <scope>NUCLEOTIDE SEQUENCE [LARGE SCALE GENOMIC DNA]</scope>
    <source>
        <strain evidence="2 3">JCM 13378</strain>
    </source>
</reference>
<dbReference type="Proteomes" id="UP001501757">
    <property type="component" value="Unassembled WGS sequence"/>
</dbReference>
<dbReference type="EMBL" id="BAAAEI010000003">
    <property type="protein sequence ID" value="GAA0343168.1"/>
    <property type="molecule type" value="Genomic_DNA"/>
</dbReference>
<feature type="chain" id="PRO_5045079909" description="PBP domain-containing protein" evidence="1">
    <location>
        <begin position="25"/>
        <end position="151"/>
    </location>
</feature>
<evidence type="ECO:0000313" key="3">
    <source>
        <dbReference type="Proteomes" id="UP001501757"/>
    </source>
</evidence>
<sequence length="151" mass="17025">MKTSKYLKLIIGLLVLSLSAAVSASDAEVIVNADSQVLHLSPAQLRRIFTMRQRQWPNGTLIKVFVLPNQNPLHQHFCKSQLNMFPYQLERLWNKLVYSGLSERPVEVYDQQQMLQVIAQTPGAIGYIGKGMDIQDVGVLLITISEDDSNE</sequence>
<dbReference type="SUPFAM" id="SSF53850">
    <property type="entry name" value="Periplasmic binding protein-like II"/>
    <property type="match status" value="1"/>
</dbReference>
<feature type="signal peptide" evidence="1">
    <location>
        <begin position="1"/>
        <end position="24"/>
    </location>
</feature>
<gene>
    <name evidence="2" type="ORF">GCM10009092_04720</name>
</gene>
<keyword evidence="3" id="KW-1185">Reference proteome</keyword>
<dbReference type="Gene3D" id="3.40.190.10">
    <property type="entry name" value="Periplasmic binding protein-like II"/>
    <property type="match status" value="1"/>
</dbReference>
<evidence type="ECO:0000313" key="2">
    <source>
        <dbReference type="EMBL" id="GAA0343168.1"/>
    </source>
</evidence>
<accession>A0ABN0WP31</accession>
<keyword evidence="1" id="KW-0732">Signal</keyword>